<dbReference type="PANTHER" id="PTHR47128">
    <property type="match status" value="1"/>
</dbReference>
<dbReference type="SUPFAM" id="SSF51735">
    <property type="entry name" value="NAD(P)-binding Rossmann-fold domains"/>
    <property type="match status" value="1"/>
</dbReference>
<dbReference type="InterPro" id="IPR016040">
    <property type="entry name" value="NAD(P)-bd_dom"/>
</dbReference>
<evidence type="ECO:0000256" key="1">
    <source>
        <dbReference type="ARBA" id="ARBA00022531"/>
    </source>
</evidence>
<keyword evidence="2" id="KW-0604">Photosystem II</keyword>
<dbReference type="InterPro" id="IPR036291">
    <property type="entry name" value="NAD(P)-bd_dom_sf"/>
</dbReference>
<sequence>MAGSARSEQPGGPAPTAATTTATAHGSAAAHGSASARVVVVGGTGTIGAKLVRLLEAEGHEVVVASPSTGVDTVTGEGLEKALRGADIVVDTSKPRSFAPEVLEAFFTTGIRHLLEAERAVGVRRHLSLSIVGADRAPDVPFYRAKAGMEQIVRDGGIPWTILHATQFFEFARGIAEASERTERTEHTERTDEPDGTRPAILLPAIQVQPIAGDAVAAHLARLVARILGADGVTTTLGGDLEIAGPERMPLAAFVRTALGTDSPTLRESPRAPYFGGLISADTLLPSPSARLIGPSLSEWTSTDRGVC</sequence>
<feature type="region of interest" description="Disordered" evidence="3">
    <location>
        <begin position="1"/>
        <end position="29"/>
    </location>
</feature>
<keyword evidence="6" id="KW-1185">Reference proteome</keyword>
<accession>A0ABY4N1M2</accession>
<dbReference type="PANTHER" id="PTHR47128:SF2">
    <property type="entry name" value="PROTEIN HIGH CHLOROPHYLL FLUORESCENCE PHENOTYPE 244, CHLOROPLASTIC"/>
    <property type="match status" value="1"/>
</dbReference>
<evidence type="ECO:0000313" key="6">
    <source>
        <dbReference type="Proteomes" id="UP001055868"/>
    </source>
</evidence>
<evidence type="ECO:0000256" key="2">
    <source>
        <dbReference type="ARBA" id="ARBA00023276"/>
    </source>
</evidence>
<evidence type="ECO:0000313" key="5">
    <source>
        <dbReference type="EMBL" id="UQN28442.1"/>
    </source>
</evidence>
<organism evidence="5 6">
    <name type="scientific">Brachybacterium kimchii</name>
    <dbReference type="NCBI Taxonomy" id="2942909"/>
    <lineage>
        <taxon>Bacteria</taxon>
        <taxon>Bacillati</taxon>
        <taxon>Actinomycetota</taxon>
        <taxon>Actinomycetes</taxon>
        <taxon>Micrococcales</taxon>
        <taxon>Dermabacteraceae</taxon>
        <taxon>Brachybacterium</taxon>
    </lineage>
</organism>
<feature type="domain" description="NAD(P)-binding" evidence="4">
    <location>
        <begin position="42"/>
        <end position="183"/>
    </location>
</feature>
<dbReference type="InterPro" id="IPR044256">
    <property type="entry name" value="HCF244-like"/>
</dbReference>
<name>A0ABY4N1M2_9MICO</name>
<dbReference type="Pfam" id="PF13460">
    <property type="entry name" value="NAD_binding_10"/>
    <property type="match status" value="1"/>
</dbReference>
<gene>
    <name evidence="5" type="ORF">M4486_12410</name>
</gene>
<evidence type="ECO:0000256" key="3">
    <source>
        <dbReference type="SAM" id="MobiDB-lite"/>
    </source>
</evidence>
<feature type="region of interest" description="Disordered" evidence="3">
    <location>
        <begin position="179"/>
        <end position="198"/>
    </location>
</feature>
<dbReference type="Gene3D" id="3.40.50.720">
    <property type="entry name" value="NAD(P)-binding Rossmann-like Domain"/>
    <property type="match status" value="1"/>
</dbReference>
<dbReference type="RefSeq" id="WP_249477520.1">
    <property type="nucleotide sequence ID" value="NZ_CP097218.1"/>
</dbReference>
<dbReference type="EMBL" id="CP097218">
    <property type="protein sequence ID" value="UQN28442.1"/>
    <property type="molecule type" value="Genomic_DNA"/>
</dbReference>
<feature type="compositionally biased region" description="Basic and acidic residues" evidence="3">
    <location>
        <begin position="179"/>
        <end position="196"/>
    </location>
</feature>
<keyword evidence="1" id="KW-0602">Photosynthesis</keyword>
<protein>
    <submittedName>
        <fullName evidence="5">NAD(P)H-binding protein</fullName>
    </submittedName>
</protein>
<feature type="compositionally biased region" description="Low complexity" evidence="3">
    <location>
        <begin position="10"/>
        <end position="29"/>
    </location>
</feature>
<evidence type="ECO:0000259" key="4">
    <source>
        <dbReference type="Pfam" id="PF13460"/>
    </source>
</evidence>
<reference evidence="5" key="1">
    <citation type="submission" date="2022-05" db="EMBL/GenBank/DDBJ databases">
        <title>Genomic analysis of Brachybacterium sp. CBA3104.</title>
        <authorList>
            <person name="Roh S.W."/>
            <person name="Kim Y.B."/>
            <person name="Kim Y."/>
        </authorList>
    </citation>
    <scope>NUCLEOTIDE SEQUENCE</scope>
    <source>
        <strain evidence="5">CBA3104</strain>
    </source>
</reference>
<dbReference type="Proteomes" id="UP001055868">
    <property type="component" value="Chromosome"/>
</dbReference>
<proteinExistence type="predicted"/>